<keyword evidence="11 14" id="KW-0411">Iron-sulfur</keyword>
<evidence type="ECO:0000256" key="10">
    <source>
        <dbReference type="ARBA" id="ARBA00023004"/>
    </source>
</evidence>
<comment type="subcellular location">
    <subcellularLocation>
        <location evidence="1 14">Cytoplasm</location>
    </subcellularLocation>
</comment>
<reference evidence="16 17" key="1">
    <citation type="submission" date="2023-09" db="EMBL/GenBank/DDBJ databases">
        <authorList>
            <person name="Rey-Velasco X."/>
        </authorList>
    </citation>
    <scope>NUCLEOTIDE SEQUENCE [LARGE SCALE GENOMIC DNA]</scope>
    <source>
        <strain evidence="16 17">P117</strain>
    </source>
</reference>
<evidence type="ECO:0000256" key="8">
    <source>
        <dbReference type="ARBA" id="ARBA00022723"/>
    </source>
</evidence>
<dbReference type="Pfam" id="PF04055">
    <property type="entry name" value="Radical_SAM"/>
    <property type="match status" value="1"/>
</dbReference>
<dbReference type="NCBIfam" id="TIGR00538">
    <property type="entry name" value="hemN"/>
    <property type="match status" value="1"/>
</dbReference>
<keyword evidence="8 14" id="KW-0479">Metal-binding</keyword>
<evidence type="ECO:0000256" key="7">
    <source>
        <dbReference type="ARBA" id="ARBA00022691"/>
    </source>
</evidence>
<dbReference type="SFLD" id="SFLDG01065">
    <property type="entry name" value="anaerobic_coproporphyrinogen-I"/>
    <property type="match status" value="1"/>
</dbReference>
<organism evidence="16 17">
    <name type="scientific">Glaciecola petra</name>
    <dbReference type="NCBI Taxonomy" id="3075602"/>
    <lineage>
        <taxon>Bacteria</taxon>
        <taxon>Pseudomonadati</taxon>
        <taxon>Pseudomonadota</taxon>
        <taxon>Gammaproteobacteria</taxon>
        <taxon>Alteromonadales</taxon>
        <taxon>Alteromonadaceae</taxon>
        <taxon>Glaciecola</taxon>
    </lineage>
</organism>
<comment type="pathway">
    <text evidence="2 14">Porphyrin-containing compound metabolism; protoporphyrin-IX biosynthesis; protoporphyrinogen-IX from coproporphyrinogen-III (AdoMet route): step 1/1.</text>
</comment>
<evidence type="ECO:0000259" key="15">
    <source>
        <dbReference type="PROSITE" id="PS51918"/>
    </source>
</evidence>
<gene>
    <name evidence="16" type="primary">hemN</name>
    <name evidence="16" type="ORF">RM552_04370</name>
</gene>
<dbReference type="EC" id="1.3.98.3" evidence="14"/>
<sequence>MSLTTDNINPMSVVAKRTNHDESNPALKTSTDIKINEICDLTLLQKYNTSGPRYTSYPTAVSFTHEFNENDFKCSVEELRHTGAKDSLSLYIHIPFCHSLCYYCACNKIVTRNNDKLERYLHYLKKEIQQRSQLFVDFTVDKIHFGGGTPSFLSPKQLAGLLSFISKKFTLSEDLDQSIEIDPRNLPNNFLRDLFLMGFNRLSFGVQDVNKSVQEKINRVQSTALLISLIDRAKQLGFASINVDLIYGLPGQNIESLKQTLRAIKHLDPDRISLFSYAHMPKLFAAQRKIKDEWLPDTEQKFTLFNYLAINLIEQGYHFIGMDHFAKPKDELCVAAREKRLYRNFQGYTTDKSNCILGIGVSSISSLGRSYAQNVKNLNEYYAAIDRDVSILDKGLILSLDDEIRRSLIQQLMCNFYVDKNAFSKLHQIDFDVYFAKSLSELVPLVKDGLLSETEDAIYVHAKGRLLIRNICINFDAHIGHERHKMRYSRVI</sequence>
<dbReference type="RefSeq" id="WP_311367559.1">
    <property type="nucleotide sequence ID" value="NZ_JAVRHX010000001.1"/>
</dbReference>
<dbReference type="PROSITE" id="PS51918">
    <property type="entry name" value="RADICAL_SAM"/>
    <property type="match status" value="1"/>
</dbReference>
<dbReference type="InterPro" id="IPR007197">
    <property type="entry name" value="rSAM"/>
</dbReference>
<comment type="cofactor">
    <cofactor evidence="14">
        <name>[4Fe-4S] cluster</name>
        <dbReference type="ChEBI" id="CHEBI:49883"/>
    </cofactor>
    <text evidence="14">Binds 1 [4Fe-4S] cluster. The cluster is coordinated with 3 cysteines and an exchangeable S-adenosyl-L-methionine.</text>
</comment>
<evidence type="ECO:0000313" key="17">
    <source>
        <dbReference type="Proteomes" id="UP001253545"/>
    </source>
</evidence>
<dbReference type="InterPro" id="IPR004558">
    <property type="entry name" value="Coprogen_oxidase_HemN"/>
</dbReference>
<keyword evidence="5 14" id="KW-0004">4Fe-4S</keyword>
<name>A0ABU2ZN71_9ALTE</name>
<dbReference type="PIRSF" id="PIRSF000167">
    <property type="entry name" value="HemN"/>
    <property type="match status" value="1"/>
</dbReference>
<dbReference type="PANTHER" id="PTHR13932:SF6">
    <property type="entry name" value="OXYGEN-INDEPENDENT COPROPORPHYRINOGEN III OXIDASE"/>
    <property type="match status" value="1"/>
</dbReference>
<evidence type="ECO:0000256" key="6">
    <source>
        <dbReference type="ARBA" id="ARBA00022490"/>
    </source>
</evidence>
<dbReference type="EMBL" id="JAVRHX010000001">
    <property type="protein sequence ID" value="MDT0594073.1"/>
    <property type="molecule type" value="Genomic_DNA"/>
</dbReference>
<comment type="similarity">
    <text evidence="3 14">Belongs to the anaerobic coproporphyrinogen-III oxidase family.</text>
</comment>
<evidence type="ECO:0000256" key="11">
    <source>
        <dbReference type="ARBA" id="ARBA00023014"/>
    </source>
</evidence>
<evidence type="ECO:0000256" key="4">
    <source>
        <dbReference type="ARBA" id="ARBA00011245"/>
    </source>
</evidence>
<dbReference type="Proteomes" id="UP001253545">
    <property type="component" value="Unassembled WGS sequence"/>
</dbReference>
<dbReference type="SUPFAM" id="SSF102114">
    <property type="entry name" value="Radical SAM enzymes"/>
    <property type="match status" value="1"/>
</dbReference>
<comment type="catalytic activity">
    <reaction evidence="13 14">
        <text>coproporphyrinogen III + 2 S-adenosyl-L-methionine = protoporphyrinogen IX + 2 5'-deoxyadenosine + 2 L-methionine + 2 CO2</text>
        <dbReference type="Rhea" id="RHEA:15425"/>
        <dbReference type="ChEBI" id="CHEBI:16526"/>
        <dbReference type="ChEBI" id="CHEBI:17319"/>
        <dbReference type="ChEBI" id="CHEBI:57307"/>
        <dbReference type="ChEBI" id="CHEBI:57309"/>
        <dbReference type="ChEBI" id="CHEBI:57844"/>
        <dbReference type="ChEBI" id="CHEBI:59789"/>
        <dbReference type="EC" id="1.3.98.3"/>
    </reaction>
</comment>
<evidence type="ECO:0000256" key="2">
    <source>
        <dbReference type="ARBA" id="ARBA00004785"/>
    </source>
</evidence>
<protein>
    <recommendedName>
        <fullName evidence="14">Coproporphyrinogen-III oxidase</fullName>
        <ecNumber evidence="14">1.3.98.3</ecNumber>
    </recommendedName>
</protein>
<accession>A0ABU2ZN71</accession>
<comment type="subunit">
    <text evidence="4">Monomer.</text>
</comment>
<keyword evidence="10 14" id="KW-0408">Iron</keyword>
<dbReference type="SFLD" id="SFLDS00029">
    <property type="entry name" value="Radical_SAM"/>
    <property type="match status" value="1"/>
</dbReference>
<evidence type="ECO:0000256" key="12">
    <source>
        <dbReference type="ARBA" id="ARBA00023244"/>
    </source>
</evidence>
<dbReference type="SMART" id="SM00729">
    <property type="entry name" value="Elp3"/>
    <property type="match status" value="1"/>
</dbReference>
<keyword evidence="6 14" id="KW-0963">Cytoplasm</keyword>
<evidence type="ECO:0000256" key="14">
    <source>
        <dbReference type="PIRNR" id="PIRNR000167"/>
    </source>
</evidence>
<evidence type="ECO:0000256" key="3">
    <source>
        <dbReference type="ARBA" id="ARBA00005493"/>
    </source>
</evidence>
<dbReference type="InterPro" id="IPR034505">
    <property type="entry name" value="Coproporphyrinogen-III_oxidase"/>
</dbReference>
<dbReference type="GO" id="GO:0051989">
    <property type="term" value="F:coproporphyrinogen dehydrogenase activity"/>
    <property type="evidence" value="ECO:0007669"/>
    <property type="project" value="UniProtKB-EC"/>
</dbReference>
<evidence type="ECO:0000256" key="5">
    <source>
        <dbReference type="ARBA" id="ARBA00022485"/>
    </source>
</evidence>
<dbReference type="InterPro" id="IPR013785">
    <property type="entry name" value="Aldolase_TIM"/>
</dbReference>
<keyword evidence="7 14" id="KW-0949">S-adenosyl-L-methionine</keyword>
<dbReference type="Gene3D" id="3.20.20.70">
    <property type="entry name" value="Aldolase class I"/>
    <property type="match status" value="1"/>
</dbReference>
<dbReference type="PANTHER" id="PTHR13932">
    <property type="entry name" value="COPROPORPHYRINIGEN III OXIDASE"/>
    <property type="match status" value="1"/>
</dbReference>
<keyword evidence="9 14" id="KW-0560">Oxidoreductase</keyword>
<dbReference type="InterPro" id="IPR058240">
    <property type="entry name" value="rSAM_sf"/>
</dbReference>
<comment type="caution">
    <text evidence="16">The sequence shown here is derived from an EMBL/GenBank/DDBJ whole genome shotgun (WGS) entry which is preliminary data.</text>
</comment>
<dbReference type="Gene3D" id="1.10.10.920">
    <property type="match status" value="1"/>
</dbReference>
<keyword evidence="17" id="KW-1185">Reference proteome</keyword>
<dbReference type="InterPro" id="IPR006638">
    <property type="entry name" value="Elp3/MiaA/NifB-like_rSAM"/>
</dbReference>
<proteinExistence type="inferred from homology"/>
<dbReference type="Pfam" id="PF06969">
    <property type="entry name" value="HemN_C"/>
    <property type="match status" value="1"/>
</dbReference>
<dbReference type="SFLD" id="SFLDF00277">
    <property type="entry name" value="oxygen-independent_coproporphy"/>
    <property type="match status" value="1"/>
</dbReference>
<evidence type="ECO:0000256" key="9">
    <source>
        <dbReference type="ARBA" id="ARBA00023002"/>
    </source>
</evidence>
<evidence type="ECO:0000256" key="13">
    <source>
        <dbReference type="ARBA" id="ARBA00048321"/>
    </source>
</evidence>
<evidence type="ECO:0000256" key="1">
    <source>
        <dbReference type="ARBA" id="ARBA00004496"/>
    </source>
</evidence>
<evidence type="ECO:0000313" key="16">
    <source>
        <dbReference type="EMBL" id="MDT0594073.1"/>
    </source>
</evidence>
<feature type="domain" description="Radical SAM core" evidence="15">
    <location>
        <begin position="82"/>
        <end position="323"/>
    </location>
</feature>
<dbReference type="InterPro" id="IPR010723">
    <property type="entry name" value="HemN_C"/>
</dbReference>
<dbReference type="CDD" id="cd01335">
    <property type="entry name" value="Radical_SAM"/>
    <property type="match status" value="1"/>
</dbReference>
<keyword evidence="12 14" id="KW-0627">Porphyrin biosynthesis</keyword>